<sequence>MTIGKGVRDLLGPLLAVNLVVHLIVLGLAGWSLDKYINGEQNHPHLGGNPSTSFMLMFALIAGVVGASSLLSGLMHLRAWRSESLASASSSALVSWALTALAFGLVCKEIILGGRRGKRLQTLEAFIVISLLSQLLYLVLLHGGVYSRTCGPGFRNNEGQQDHDQRHHGIAIVGHETQKTGTPSVI</sequence>
<dbReference type="OrthoDB" id="675882at2759"/>
<dbReference type="InterPro" id="IPR008390">
    <property type="entry name" value="AWPM-19"/>
</dbReference>
<dbReference type="EMBL" id="JXTB01000010">
    <property type="protein sequence ID" value="PON78197.1"/>
    <property type="molecule type" value="Genomic_DNA"/>
</dbReference>
<proteinExistence type="predicted"/>
<keyword evidence="1" id="KW-1133">Transmembrane helix</keyword>
<organism evidence="2 3">
    <name type="scientific">Parasponia andersonii</name>
    <name type="common">Sponia andersonii</name>
    <dbReference type="NCBI Taxonomy" id="3476"/>
    <lineage>
        <taxon>Eukaryota</taxon>
        <taxon>Viridiplantae</taxon>
        <taxon>Streptophyta</taxon>
        <taxon>Embryophyta</taxon>
        <taxon>Tracheophyta</taxon>
        <taxon>Spermatophyta</taxon>
        <taxon>Magnoliopsida</taxon>
        <taxon>eudicotyledons</taxon>
        <taxon>Gunneridae</taxon>
        <taxon>Pentapetalae</taxon>
        <taxon>rosids</taxon>
        <taxon>fabids</taxon>
        <taxon>Rosales</taxon>
        <taxon>Cannabaceae</taxon>
        <taxon>Parasponia</taxon>
    </lineage>
</organism>
<dbReference type="STRING" id="3476.A0A2P5DY40"/>
<comment type="caution">
    <text evidence="2">The sequence shown here is derived from an EMBL/GenBank/DDBJ whole genome shotgun (WGS) entry which is preliminary data.</text>
</comment>
<keyword evidence="1" id="KW-0812">Transmembrane</keyword>
<feature type="transmembrane region" description="Helical" evidence="1">
    <location>
        <begin position="12"/>
        <end position="33"/>
    </location>
</feature>
<evidence type="ECO:0000313" key="2">
    <source>
        <dbReference type="EMBL" id="PON78197.1"/>
    </source>
</evidence>
<dbReference type="Proteomes" id="UP000237105">
    <property type="component" value="Unassembled WGS sequence"/>
</dbReference>
<dbReference type="PANTHER" id="PTHR33294">
    <property type="entry name" value="AWPM-19-LIKE FAMILY PROTEIN"/>
    <property type="match status" value="1"/>
</dbReference>
<evidence type="ECO:0000256" key="1">
    <source>
        <dbReference type="SAM" id="Phobius"/>
    </source>
</evidence>
<gene>
    <name evidence="2" type="ORF">PanWU01x14_021790</name>
</gene>
<evidence type="ECO:0000313" key="3">
    <source>
        <dbReference type="Proteomes" id="UP000237105"/>
    </source>
</evidence>
<dbReference type="PANTHER" id="PTHR33294:SF8">
    <property type="entry name" value="OS02G0731500 PROTEIN"/>
    <property type="match status" value="1"/>
</dbReference>
<accession>A0A2P5DY40</accession>
<dbReference type="AlphaFoldDB" id="A0A2P5DY40"/>
<feature type="transmembrane region" description="Helical" evidence="1">
    <location>
        <begin position="53"/>
        <end position="73"/>
    </location>
</feature>
<name>A0A2P5DY40_PARAD</name>
<feature type="transmembrane region" description="Helical" evidence="1">
    <location>
        <begin position="85"/>
        <end position="105"/>
    </location>
</feature>
<reference evidence="3" key="1">
    <citation type="submission" date="2016-06" db="EMBL/GenBank/DDBJ databases">
        <title>Parallel loss of symbiosis genes in relatives of nitrogen-fixing non-legume Parasponia.</title>
        <authorList>
            <person name="Van Velzen R."/>
            <person name="Holmer R."/>
            <person name="Bu F."/>
            <person name="Rutten L."/>
            <person name="Van Zeijl A."/>
            <person name="Liu W."/>
            <person name="Santuari L."/>
            <person name="Cao Q."/>
            <person name="Sharma T."/>
            <person name="Shen D."/>
            <person name="Roswanjaya Y."/>
            <person name="Wardhani T."/>
            <person name="Kalhor M.S."/>
            <person name="Jansen J."/>
            <person name="Van den Hoogen J."/>
            <person name="Gungor B."/>
            <person name="Hartog M."/>
            <person name="Hontelez J."/>
            <person name="Verver J."/>
            <person name="Yang W.-C."/>
            <person name="Schijlen E."/>
            <person name="Repin R."/>
            <person name="Schilthuizen M."/>
            <person name="Schranz E."/>
            <person name="Heidstra R."/>
            <person name="Miyata K."/>
            <person name="Fedorova E."/>
            <person name="Kohlen W."/>
            <person name="Bisseling T."/>
            <person name="Smit S."/>
            <person name="Geurts R."/>
        </authorList>
    </citation>
    <scope>NUCLEOTIDE SEQUENCE [LARGE SCALE GENOMIC DNA]</scope>
    <source>
        <strain evidence="3">cv. WU1-14</strain>
    </source>
</reference>
<protein>
    <submittedName>
        <fullName evidence="2">AWPM-19-like</fullName>
    </submittedName>
</protein>
<keyword evidence="3" id="KW-1185">Reference proteome</keyword>
<keyword evidence="1" id="KW-0472">Membrane</keyword>
<feature type="transmembrane region" description="Helical" evidence="1">
    <location>
        <begin position="125"/>
        <end position="146"/>
    </location>
</feature>
<dbReference type="Pfam" id="PF05512">
    <property type="entry name" value="AWPM-19"/>
    <property type="match status" value="1"/>
</dbReference>